<dbReference type="PROSITE" id="PS00018">
    <property type="entry name" value="EF_HAND_1"/>
    <property type="match status" value="1"/>
</dbReference>
<gene>
    <name evidence="6" type="ORF">A3C71_01400</name>
</gene>
<evidence type="ECO:0000256" key="1">
    <source>
        <dbReference type="ARBA" id="ARBA00004613"/>
    </source>
</evidence>
<dbReference type="Proteomes" id="UP000178197">
    <property type="component" value="Unassembled WGS sequence"/>
</dbReference>
<dbReference type="InterPro" id="IPR059100">
    <property type="entry name" value="TSP3_bac"/>
</dbReference>
<keyword evidence="5" id="KW-0472">Membrane</keyword>
<evidence type="ECO:0000256" key="2">
    <source>
        <dbReference type="ARBA" id="ARBA00022525"/>
    </source>
</evidence>
<dbReference type="InterPro" id="IPR053180">
    <property type="entry name" value="Ca-binding_acidic-repeat"/>
</dbReference>
<keyword evidence="2" id="KW-0964">Secreted</keyword>
<keyword evidence="5" id="KW-0812">Transmembrane</keyword>
<dbReference type="PANTHER" id="PTHR37467">
    <property type="entry name" value="EXPORTED CALCIUM-BINDING GLYCOPROTEIN-RELATED"/>
    <property type="match status" value="1"/>
</dbReference>
<evidence type="ECO:0000313" key="6">
    <source>
        <dbReference type="EMBL" id="OGN13363.1"/>
    </source>
</evidence>
<dbReference type="PANTHER" id="PTHR37467:SF1">
    <property type="entry name" value="EXPORTED CALCIUM-BINDING GLYCOPROTEIN"/>
    <property type="match status" value="1"/>
</dbReference>
<protein>
    <recommendedName>
        <fullName evidence="8">EF-hand domain-containing protein</fullName>
    </recommendedName>
</protein>
<keyword evidence="3" id="KW-0732">Signal</keyword>
<keyword evidence="5" id="KW-1133">Transmembrane helix</keyword>
<evidence type="ECO:0000256" key="5">
    <source>
        <dbReference type="SAM" id="Phobius"/>
    </source>
</evidence>
<organism evidence="6 7">
    <name type="scientific">Candidatus Yanofskybacteria bacterium RIFCSPHIGHO2_02_FULL_43_15c</name>
    <dbReference type="NCBI Taxonomy" id="1802679"/>
    <lineage>
        <taxon>Bacteria</taxon>
        <taxon>Candidatus Yanofskyibacteriota</taxon>
    </lineage>
</organism>
<evidence type="ECO:0000256" key="4">
    <source>
        <dbReference type="ARBA" id="ARBA00022837"/>
    </source>
</evidence>
<dbReference type="AlphaFoldDB" id="A0A1F8FJT9"/>
<feature type="transmembrane region" description="Helical" evidence="5">
    <location>
        <begin position="7"/>
        <end position="29"/>
    </location>
</feature>
<dbReference type="EMBL" id="MGJT01000008">
    <property type="protein sequence ID" value="OGN13363.1"/>
    <property type="molecule type" value="Genomic_DNA"/>
</dbReference>
<evidence type="ECO:0000256" key="3">
    <source>
        <dbReference type="ARBA" id="ARBA00022729"/>
    </source>
</evidence>
<dbReference type="InterPro" id="IPR018247">
    <property type="entry name" value="EF_Hand_1_Ca_BS"/>
</dbReference>
<keyword evidence="4" id="KW-0106">Calcium</keyword>
<proteinExistence type="predicted"/>
<dbReference type="Pfam" id="PF18884">
    <property type="entry name" value="TSP3_bac"/>
    <property type="match status" value="2"/>
</dbReference>
<sequence length="333" mass="36916">MNSTKTIKIIMVGLFVIAGLVVTRVAILINKTFSPATAARISAPVKIDYGDTDDADHDGLKDAEEAVWGSDPYNPDTDGDGFLDGEEILSGHNPIQTDDDSLAKQKEFLGLNSTQRLAQAITGGILSGDLKRGADPKTFAQSVDTVTTATIYSTLSALESVEVAEDEINAIQDNSKETQEKYLEKIFNAIDGEITDLIFNQSKELILLFSADQATEDGELYNNQQKENIKTKFLKYAIRFQSTYDELKESEVPSQWSDIHQKILALLKKLELYHRSIALSNDDSLKQTIILGNLQNVYLESQPILTQIDRRAKKNHLNTSHGDFFSITSLLNP</sequence>
<evidence type="ECO:0000313" key="7">
    <source>
        <dbReference type="Proteomes" id="UP000178197"/>
    </source>
</evidence>
<comment type="subcellular location">
    <subcellularLocation>
        <location evidence="1">Secreted</location>
    </subcellularLocation>
</comment>
<name>A0A1F8FJT9_9BACT</name>
<reference evidence="6 7" key="1">
    <citation type="journal article" date="2016" name="Nat. Commun.">
        <title>Thousands of microbial genomes shed light on interconnected biogeochemical processes in an aquifer system.</title>
        <authorList>
            <person name="Anantharaman K."/>
            <person name="Brown C.T."/>
            <person name="Hug L.A."/>
            <person name="Sharon I."/>
            <person name="Castelle C.J."/>
            <person name="Probst A.J."/>
            <person name="Thomas B.C."/>
            <person name="Singh A."/>
            <person name="Wilkins M.J."/>
            <person name="Karaoz U."/>
            <person name="Brodie E.L."/>
            <person name="Williams K.H."/>
            <person name="Hubbard S.S."/>
            <person name="Banfield J.F."/>
        </authorList>
    </citation>
    <scope>NUCLEOTIDE SEQUENCE [LARGE SCALE GENOMIC DNA]</scope>
</reference>
<comment type="caution">
    <text evidence="6">The sequence shown here is derived from an EMBL/GenBank/DDBJ whole genome shotgun (WGS) entry which is preliminary data.</text>
</comment>
<accession>A0A1F8FJT9</accession>
<evidence type="ECO:0008006" key="8">
    <source>
        <dbReference type="Google" id="ProtNLM"/>
    </source>
</evidence>